<dbReference type="SUPFAM" id="SSF103039">
    <property type="entry name" value="CheC-like"/>
    <property type="match status" value="1"/>
</dbReference>
<protein>
    <recommendedName>
        <fullName evidence="2">Chemotaxis phosphatase CheX-like domain-containing protein</fullName>
    </recommendedName>
</protein>
<evidence type="ECO:0000256" key="1">
    <source>
        <dbReference type="ARBA" id="ARBA00022500"/>
    </source>
</evidence>
<evidence type="ECO:0000313" key="3">
    <source>
        <dbReference type="EMBL" id="HHS28331.1"/>
    </source>
</evidence>
<gene>
    <name evidence="3" type="ORF">ENV52_01345</name>
</gene>
<organism evidence="3">
    <name type="scientific">Desulfobacca acetoxidans</name>
    <dbReference type="NCBI Taxonomy" id="60893"/>
    <lineage>
        <taxon>Bacteria</taxon>
        <taxon>Pseudomonadati</taxon>
        <taxon>Thermodesulfobacteriota</taxon>
        <taxon>Desulfobaccia</taxon>
        <taxon>Desulfobaccales</taxon>
        <taxon>Desulfobaccaceae</taxon>
        <taxon>Desulfobacca</taxon>
    </lineage>
</organism>
<evidence type="ECO:0000259" key="2">
    <source>
        <dbReference type="Pfam" id="PF13690"/>
    </source>
</evidence>
<dbReference type="InterPro" id="IPR028976">
    <property type="entry name" value="CheC-like_sf"/>
</dbReference>
<dbReference type="InterPro" id="IPR028051">
    <property type="entry name" value="CheX-like_dom"/>
</dbReference>
<dbReference type="AlphaFoldDB" id="A0A7V6DNN6"/>
<dbReference type="EMBL" id="DTGR01000025">
    <property type="protein sequence ID" value="HHS28331.1"/>
    <property type="molecule type" value="Genomic_DNA"/>
</dbReference>
<dbReference type="GO" id="GO:0006935">
    <property type="term" value="P:chemotaxis"/>
    <property type="evidence" value="ECO:0007669"/>
    <property type="project" value="UniProtKB-KW"/>
</dbReference>
<dbReference type="Pfam" id="PF13690">
    <property type="entry name" value="CheX"/>
    <property type="match status" value="1"/>
</dbReference>
<reference evidence="3" key="1">
    <citation type="journal article" date="2020" name="mSystems">
        <title>Genome- and Community-Level Interaction Insights into Carbon Utilization and Element Cycling Functions of Hydrothermarchaeota in Hydrothermal Sediment.</title>
        <authorList>
            <person name="Zhou Z."/>
            <person name="Liu Y."/>
            <person name="Xu W."/>
            <person name="Pan J."/>
            <person name="Luo Z.H."/>
            <person name="Li M."/>
        </authorList>
    </citation>
    <scope>NUCLEOTIDE SEQUENCE [LARGE SCALE GENOMIC DNA]</scope>
    <source>
        <strain evidence="3">SpSt-767</strain>
    </source>
</reference>
<feature type="domain" description="Chemotaxis phosphatase CheX-like" evidence="2">
    <location>
        <begin position="38"/>
        <end position="110"/>
    </location>
</feature>
<comment type="caution">
    <text evidence="3">The sequence shown here is derived from an EMBL/GenBank/DDBJ whole genome shotgun (WGS) entry which is preliminary data.</text>
</comment>
<accession>A0A7V6DNN6</accession>
<name>A0A7V6DNN6_9BACT</name>
<keyword evidence="1" id="KW-0145">Chemotaxis</keyword>
<sequence>MIENLKAATFEVLETMFFIFPESLEEAATLFHGSGIRAWVPVQGPKKFRIGLTMSLSLAREMAANFLGLEKDEVSPERIEDVVKETANMVAGSFLRREEAPGTFNLQPPEARPLDLDGEIWKGNAHNLLLAVEDSGLEVFLDTSH</sequence>
<dbReference type="Gene3D" id="3.40.1550.10">
    <property type="entry name" value="CheC-like"/>
    <property type="match status" value="1"/>
</dbReference>
<proteinExistence type="predicted"/>